<evidence type="ECO:0000313" key="3">
    <source>
        <dbReference type="Proteomes" id="UP001604277"/>
    </source>
</evidence>
<sequence length="192" mass="21362">MNQARCCVYGRVETDRHALFICPAAVLGREKQGCPWSDTKNDSVLVEIAVNLLEWNIDGTEQQGSGVGGCLNHLQQWHPPPSGCFKLNTDAPVNPETGFYTIGVVIAMQEKMVVGQLSAKNAEAMAVCDGLVLAWKRGFSIAVMERDSLQVVQRTMGDKALPVFASVRIAWDHWDKSCWYKEITRPYQEGFD</sequence>
<organism evidence="2 3">
    <name type="scientific">Forsythia ovata</name>
    <dbReference type="NCBI Taxonomy" id="205694"/>
    <lineage>
        <taxon>Eukaryota</taxon>
        <taxon>Viridiplantae</taxon>
        <taxon>Streptophyta</taxon>
        <taxon>Embryophyta</taxon>
        <taxon>Tracheophyta</taxon>
        <taxon>Spermatophyta</taxon>
        <taxon>Magnoliopsida</taxon>
        <taxon>eudicotyledons</taxon>
        <taxon>Gunneridae</taxon>
        <taxon>Pentapetalae</taxon>
        <taxon>asterids</taxon>
        <taxon>lamiids</taxon>
        <taxon>Lamiales</taxon>
        <taxon>Oleaceae</taxon>
        <taxon>Forsythieae</taxon>
        <taxon>Forsythia</taxon>
    </lineage>
</organism>
<evidence type="ECO:0000259" key="1">
    <source>
        <dbReference type="Pfam" id="PF13456"/>
    </source>
</evidence>
<dbReference type="AlphaFoldDB" id="A0ABD1WF96"/>
<dbReference type="PANTHER" id="PTHR47723:SF24">
    <property type="entry name" value="RNASE H TYPE-1 DOMAIN-CONTAINING PROTEIN"/>
    <property type="match status" value="1"/>
</dbReference>
<dbReference type="InterPro" id="IPR053151">
    <property type="entry name" value="RNase_H-like"/>
</dbReference>
<dbReference type="InterPro" id="IPR012337">
    <property type="entry name" value="RNaseH-like_sf"/>
</dbReference>
<dbReference type="EMBL" id="JBFOLJ010000003">
    <property type="protein sequence ID" value="KAL2548356.1"/>
    <property type="molecule type" value="Genomic_DNA"/>
</dbReference>
<evidence type="ECO:0000313" key="2">
    <source>
        <dbReference type="EMBL" id="KAL2548356.1"/>
    </source>
</evidence>
<dbReference type="Proteomes" id="UP001604277">
    <property type="component" value="Unassembled WGS sequence"/>
</dbReference>
<proteinExistence type="predicted"/>
<dbReference type="SUPFAM" id="SSF53098">
    <property type="entry name" value="Ribonuclease H-like"/>
    <property type="match status" value="1"/>
</dbReference>
<dbReference type="Pfam" id="PF13456">
    <property type="entry name" value="RVT_3"/>
    <property type="match status" value="1"/>
</dbReference>
<reference evidence="3" key="1">
    <citation type="submission" date="2024-07" db="EMBL/GenBank/DDBJ databases">
        <title>Two chromosome-level genome assemblies of Korean endemic species Abeliophyllum distichum and Forsythia ovata (Oleaceae).</title>
        <authorList>
            <person name="Jang H."/>
        </authorList>
    </citation>
    <scope>NUCLEOTIDE SEQUENCE [LARGE SCALE GENOMIC DNA]</scope>
</reference>
<dbReference type="PANTHER" id="PTHR47723">
    <property type="entry name" value="OS05G0353850 PROTEIN"/>
    <property type="match status" value="1"/>
</dbReference>
<feature type="domain" description="RNase H type-1" evidence="1">
    <location>
        <begin position="104"/>
        <end position="159"/>
    </location>
</feature>
<comment type="caution">
    <text evidence="2">The sequence shown here is derived from an EMBL/GenBank/DDBJ whole genome shotgun (WGS) entry which is preliminary data.</text>
</comment>
<gene>
    <name evidence="2" type="ORF">Fot_09886</name>
</gene>
<protein>
    <submittedName>
        <fullName evidence="2">Ribonuclease H-like domain containing protein</fullName>
    </submittedName>
</protein>
<name>A0ABD1WF96_9LAMI</name>
<keyword evidence="3" id="KW-1185">Reference proteome</keyword>
<accession>A0ABD1WF96</accession>
<dbReference type="InterPro" id="IPR002156">
    <property type="entry name" value="RNaseH_domain"/>
</dbReference>